<dbReference type="PANTHER" id="PTHR46512:SF1">
    <property type="entry name" value="PEPTIDYLPROLYL ISOMERASE"/>
    <property type="match status" value="1"/>
</dbReference>
<dbReference type="Gene3D" id="1.25.40.10">
    <property type="entry name" value="Tetratricopeptide repeat domain"/>
    <property type="match status" value="1"/>
</dbReference>
<dbReference type="Pfam" id="PF08711">
    <property type="entry name" value="Med26"/>
    <property type="match status" value="1"/>
</dbReference>
<dbReference type="GO" id="GO:0016020">
    <property type="term" value="C:membrane"/>
    <property type="evidence" value="ECO:0007669"/>
    <property type="project" value="TreeGrafter"/>
</dbReference>
<proteinExistence type="predicted"/>
<evidence type="ECO:0000259" key="4">
    <source>
        <dbReference type="PROSITE" id="PS51319"/>
    </source>
</evidence>
<dbReference type="InterPro" id="IPR050754">
    <property type="entry name" value="FKBP4/5/8-like"/>
</dbReference>
<feature type="coiled-coil region" evidence="2">
    <location>
        <begin position="196"/>
        <end position="242"/>
    </location>
</feature>
<comment type="subcellular location">
    <subcellularLocation>
        <location evidence="1">Nucleus</location>
    </subcellularLocation>
</comment>
<dbReference type="GO" id="GO:0044183">
    <property type="term" value="F:protein folding chaperone"/>
    <property type="evidence" value="ECO:0007669"/>
    <property type="project" value="TreeGrafter"/>
</dbReference>
<dbReference type="PROSITE" id="PS51319">
    <property type="entry name" value="TFIIS_N"/>
    <property type="match status" value="1"/>
</dbReference>
<protein>
    <recommendedName>
        <fullName evidence="4">TFIIS N-terminal domain-containing protein</fullName>
    </recommendedName>
</protein>
<dbReference type="AlphaFoldDB" id="A0A7S4SHA8"/>
<dbReference type="InterPro" id="IPR011990">
    <property type="entry name" value="TPR-like_helical_dom_sf"/>
</dbReference>
<keyword evidence="1" id="KW-0539">Nucleus</keyword>
<dbReference type="GO" id="GO:0012505">
    <property type="term" value="C:endomembrane system"/>
    <property type="evidence" value="ECO:0007669"/>
    <property type="project" value="TreeGrafter"/>
</dbReference>
<dbReference type="SUPFAM" id="SSF47676">
    <property type="entry name" value="Conserved domain common to transcription factors TFIIS, elongin A, CRSP70"/>
    <property type="match status" value="1"/>
</dbReference>
<dbReference type="EMBL" id="HBNR01070803">
    <property type="protein sequence ID" value="CAE4645510.1"/>
    <property type="molecule type" value="Transcribed_RNA"/>
</dbReference>
<sequence length="799" mass="85954">MAGSEDDGDVPVIEEVEPPRCGEASAERAEGADGAAGDGPDEELRKIEREKEGMSVTERLERSFLYKVEGNDLFKSGDVFRAADCYYRAVVYARDLMQNPQYYPKLGHTEAQRETARGLVESSFGNLALVQSKHALGLPEGPERERVLREGARSAGEALRINAANAKALYRRGLCRARLARAAAARSLAGGDGAELREARALCAEAREDLVSAARADEGAAGRDARAELRAVQDLAKSLRREELLRDKRGFSFQGSLGALQPEEEDLLGDGSVRRRQVLCAGDGARWFNEDWLLPTSRQRCVVHTRCHLLGGGGDAEPKTLAFTLGDSDMHEGIQVAVRALSKGGRSRFAIAERRLTSSTPLARRLSQVPTGESEWEVELLRFSVYEDRGGDGRELLKVFSEGYGRFPEELSECHLHWKVTGPDDSALYSSRCTVSVGGAGGIEQREDPDRAPFVYVLGETTWPPVATLCRALRQGGRAELRLKRAPALPDPDPGAPADAVGARLGAALGKGRAAAGGGGGLEDCAVLVELERVLPPAAGPAGDDWGGVAALVQERFRAEQLLERSEDAAALRRLRRACGWAQEALAGASGEASATAAEHAAMRATLAWALARRAAPILDLGTVSSDCVKAAEADLAEAEAHCAWLEEHHPGLAAVRLVRAKLLVARDDDFEGAHAELSEAQRLAPEDGRVQQELRAVRAALRSQREARGRERAAALREGLAAARAGGPGGAAAPGARELLAELAALELSWEAVTETRVGAEVRRLREASSDPEARRLCADILGRWVDQSREQRPLWES</sequence>
<dbReference type="InterPro" id="IPR017923">
    <property type="entry name" value="TFIIS_N"/>
</dbReference>
<dbReference type="SUPFAM" id="SSF48452">
    <property type="entry name" value="TPR-like"/>
    <property type="match status" value="1"/>
</dbReference>
<feature type="domain" description="TFIIS N-terminal" evidence="4">
    <location>
        <begin position="715"/>
        <end position="793"/>
    </location>
</feature>
<organism evidence="5">
    <name type="scientific">Alexandrium monilatum</name>
    <dbReference type="NCBI Taxonomy" id="311494"/>
    <lineage>
        <taxon>Eukaryota</taxon>
        <taxon>Sar</taxon>
        <taxon>Alveolata</taxon>
        <taxon>Dinophyceae</taxon>
        <taxon>Gonyaulacales</taxon>
        <taxon>Pyrocystaceae</taxon>
        <taxon>Alexandrium</taxon>
    </lineage>
</organism>
<keyword evidence="2" id="KW-0175">Coiled coil</keyword>
<evidence type="ECO:0000256" key="1">
    <source>
        <dbReference type="PROSITE-ProRule" id="PRU00649"/>
    </source>
</evidence>
<evidence type="ECO:0000256" key="2">
    <source>
        <dbReference type="SAM" id="Coils"/>
    </source>
</evidence>
<gene>
    <name evidence="5" type="ORF">AMON00008_LOCUS50154</name>
</gene>
<dbReference type="PANTHER" id="PTHR46512">
    <property type="entry name" value="PEPTIDYLPROLYL ISOMERASE"/>
    <property type="match status" value="1"/>
</dbReference>
<evidence type="ECO:0000256" key="3">
    <source>
        <dbReference type="SAM" id="MobiDB-lite"/>
    </source>
</evidence>
<name>A0A7S4SHA8_9DINO</name>
<evidence type="ECO:0000313" key="5">
    <source>
        <dbReference type="EMBL" id="CAE4645510.1"/>
    </source>
</evidence>
<dbReference type="Gene3D" id="1.20.930.10">
    <property type="entry name" value="Conserved domain common to transcription factors TFIIS, elongin A, CRSP70"/>
    <property type="match status" value="1"/>
</dbReference>
<dbReference type="InterPro" id="IPR035441">
    <property type="entry name" value="TFIIS/LEDGF_dom_sf"/>
</dbReference>
<dbReference type="GO" id="GO:0005740">
    <property type="term" value="C:mitochondrial envelope"/>
    <property type="evidence" value="ECO:0007669"/>
    <property type="project" value="TreeGrafter"/>
</dbReference>
<dbReference type="GO" id="GO:0005634">
    <property type="term" value="C:nucleus"/>
    <property type="evidence" value="ECO:0007669"/>
    <property type="project" value="UniProtKB-SubCell"/>
</dbReference>
<feature type="compositionally biased region" description="Basic and acidic residues" evidence="3">
    <location>
        <begin position="17"/>
        <end position="31"/>
    </location>
</feature>
<feature type="region of interest" description="Disordered" evidence="3">
    <location>
        <begin position="1"/>
        <end position="44"/>
    </location>
</feature>
<reference evidence="5" key="1">
    <citation type="submission" date="2021-01" db="EMBL/GenBank/DDBJ databases">
        <authorList>
            <person name="Corre E."/>
            <person name="Pelletier E."/>
            <person name="Niang G."/>
            <person name="Scheremetjew M."/>
            <person name="Finn R."/>
            <person name="Kale V."/>
            <person name="Holt S."/>
            <person name="Cochrane G."/>
            <person name="Meng A."/>
            <person name="Brown T."/>
            <person name="Cohen L."/>
        </authorList>
    </citation>
    <scope>NUCLEOTIDE SEQUENCE</scope>
    <source>
        <strain evidence="5">CCMP3105</strain>
    </source>
</reference>
<accession>A0A7S4SHA8</accession>
<dbReference type="GO" id="GO:0005829">
    <property type="term" value="C:cytosol"/>
    <property type="evidence" value="ECO:0007669"/>
    <property type="project" value="TreeGrafter"/>
</dbReference>
<feature type="compositionally biased region" description="Acidic residues" evidence="3">
    <location>
        <begin position="1"/>
        <end position="16"/>
    </location>
</feature>